<evidence type="ECO:0000256" key="4">
    <source>
        <dbReference type="ARBA" id="ARBA00047684"/>
    </source>
</evidence>
<dbReference type="PANTHER" id="PTHR21221">
    <property type="entry name" value="UREIDOGLYCOLATE HYDROLASE"/>
    <property type="match status" value="1"/>
</dbReference>
<feature type="domain" description="Allantoicase" evidence="5">
    <location>
        <begin position="67"/>
        <end position="191"/>
    </location>
</feature>
<dbReference type="CDD" id="cd20298">
    <property type="entry name" value="cupin_UAH"/>
    <property type="match status" value="1"/>
</dbReference>
<evidence type="ECO:0000256" key="2">
    <source>
        <dbReference type="ARBA" id="ARBA00022631"/>
    </source>
</evidence>
<dbReference type="GO" id="GO:0000256">
    <property type="term" value="P:allantoin catabolic process"/>
    <property type="evidence" value="ECO:0007669"/>
    <property type="project" value="InterPro"/>
</dbReference>
<comment type="caution">
    <text evidence="6">The sequence shown here is derived from an EMBL/GenBank/DDBJ whole genome shotgun (WGS) entry which is preliminary data.</text>
</comment>
<evidence type="ECO:0000256" key="3">
    <source>
        <dbReference type="ARBA" id="ARBA00023239"/>
    </source>
</evidence>
<dbReference type="Pfam" id="PF03561">
    <property type="entry name" value="Allantoicase"/>
    <property type="match status" value="2"/>
</dbReference>
<comment type="subunit">
    <text evidence="1">Homodimer.</text>
</comment>
<evidence type="ECO:0000259" key="5">
    <source>
        <dbReference type="Pfam" id="PF03561"/>
    </source>
</evidence>
<dbReference type="SUPFAM" id="SSF49785">
    <property type="entry name" value="Galactose-binding domain-like"/>
    <property type="match status" value="2"/>
</dbReference>
<dbReference type="Pfam" id="PF04115">
    <property type="entry name" value="Ureidogly_lyase"/>
    <property type="match status" value="1"/>
</dbReference>
<proteinExistence type="predicted"/>
<dbReference type="InterPro" id="IPR007247">
    <property type="entry name" value="Ureidogly_lyase"/>
</dbReference>
<dbReference type="InterPro" id="IPR024060">
    <property type="entry name" value="Ureidoglycolate_lyase_dom_sf"/>
</dbReference>
<dbReference type="PANTHER" id="PTHR21221:SF1">
    <property type="entry name" value="UREIDOGLYCOLATE LYASE"/>
    <property type="match status" value="1"/>
</dbReference>
<dbReference type="InterPro" id="IPR008979">
    <property type="entry name" value="Galactose-bd-like_sf"/>
</dbReference>
<evidence type="ECO:0000256" key="1">
    <source>
        <dbReference type="ARBA" id="ARBA00011738"/>
    </source>
</evidence>
<dbReference type="GO" id="GO:0004848">
    <property type="term" value="F:ureidoglycolate hydrolase activity"/>
    <property type="evidence" value="ECO:0007669"/>
    <property type="project" value="InterPro"/>
</dbReference>
<dbReference type="GO" id="GO:0050385">
    <property type="term" value="F:ureidoglycolate lyase activity"/>
    <property type="evidence" value="ECO:0007669"/>
    <property type="project" value="UniProtKB-EC"/>
</dbReference>
<organism evidence="6 7">
    <name type="scientific">Entomortierella parvispora</name>
    <dbReference type="NCBI Taxonomy" id="205924"/>
    <lineage>
        <taxon>Eukaryota</taxon>
        <taxon>Fungi</taxon>
        <taxon>Fungi incertae sedis</taxon>
        <taxon>Mucoromycota</taxon>
        <taxon>Mortierellomycotina</taxon>
        <taxon>Mortierellomycetes</taxon>
        <taxon>Mortierellales</taxon>
        <taxon>Mortierellaceae</taxon>
        <taxon>Entomortierella</taxon>
    </lineage>
</organism>
<sequence>MPPISIFPAPEKAAISAKSIVSDTYLSLDGISEVTYQPVPIEELDSAFGGYVDLAAKTQGGRVLAVSDEWLVIKLGYPSSIVGFEVDTSSASSQPPLVSVEGLIEPATSGDRSTIEKRCEREGVFDRSHHPTSAEDWAGQPWASLLREVGLSPSSRQGFKLKKSSSVSFTHIRFRRSLEGKLSCLRVYGSARQSFPEDRHEVFDLVSMAAGSTVTGYSNGHFGHPSNLLLPGRGQDTSDGWGTNMSSAEDDVVWCQINLGAAGHPTLIEVDTAHYKSTSAKMVTVHGFAALDTLQESPIVLLADATLKPHIQNFFRIPPEVSAGSPICSLKVTLLSGGGVQRVRVFGSRSWPAAMIQEDSPIGRRQMLEDEHTWNSKTLLAEPITSEAFAPWGQVIAIPNNDSNSILINQGTAQKFSNVGEFVNWRSYAAENHSALPDRSNPAIPAAKANIAVLHCNSPLTTSKIDVKMLERHPHSSQMFVPLGSDDNAGYVVVVAMDNADGSPDATTLKVFTVKNCQGINYKPNVWHHPMVITGKPMTFLTITHESGVAKDDCEVHWFNKEIDKDKDFETITVSLLA</sequence>
<dbReference type="GO" id="GO:0004037">
    <property type="term" value="F:allantoicase activity"/>
    <property type="evidence" value="ECO:0007669"/>
    <property type="project" value="InterPro"/>
</dbReference>
<reference evidence="6" key="2">
    <citation type="journal article" date="2022" name="Microbiol. Resour. Announc.">
        <title>Whole-Genome Sequence of Entomortierella parvispora E1425, a Mucoromycotan Fungus Associated with Burkholderiaceae-Related Endosymbiotic Bacteria.</title>
        <authorList>
            <person name="Herlambang A."/>
            <person name="Guo Y."/>
            <person name="Takashima Y."/>
            <person name="Narisawa K."/>
            <person name="Ohta H."/>
            <person name="Nishizawa T."/>
        </authorList>
    </citation>
    <scope>NUCLEOTIDE SEQUENCE</scope>
    <source>
        <strain evidence="6">E1425</strain>
    </source>
</reference>
<dbReference type="EMBL" id="BQFW01000012">
    <property type="protein sequence ID" value="GJJ76362.1"/>
    <property type="molecule type" value="Genomic_DNA"/>
</dbReference>
<protein>
    <submittedName>
        <fullName evidence="6">Ureidoglycolate lyase</fullName>
    </submittedName>
</protein>
<reference evidence="6" key="1">
    <citation type="submission" date="2021-11" db="EMBL/GenBank/DDBJ databases">
        <authorList>
            <person name="Herlambang A."/>
            <person name="Guo Y."/>
            <person name="Takashima Y."/>
            <person name="Nishizawa T."/>
        </authorList>
    </citation>
    <scope>NUCLEOTIDE SEQUENCE</scope>
    <source>
        <strain evidence="6">E1425</strain>
    </source>
</reference>
<dbReference type="Gene3D" id="2.60.120.260">
    <property type="entry name" value="Galactose-binding domain-like"/>
    <property type="match status" value="2"/>
</dbReference>
<dbReference type="InterPro" id="IPR047233">
    <property type="entry name" value="UAH_cupin"/>
</dbReference>
<dbReference type="Proteomes" id="UP000827284">
    <property type="component" value="Unassembled WGS sequence"/>
</dbReference>
<keyword evidence="7" id="KW-1185">Reference proteome</keyword>
<keyword evidence="3 6" id="KW-0456">Lyase</keyword>
<evidence type="ECO:0000313" key="7">
    <source>
        <dbReference type="Proteomes" id="UP000827284"/>
    </source>
</evidence>
<comment type="catalytic activity">
    <reaction evidence="4">
        <text>(S)-ureidoglycolate = urea + glyoxylate</text>
        <dbReference type="Rhea" id="RHEA:11304"/>
        <dbReference type="ChEBI" id="CHEBI:16199"/>
        <dbReference type="ChEBI" id="CHEBI:36655"/>
        <dbReference type="ChEBI" id="CHEBI:57296"/>
        <dbReference type="EC" id="4.3.2.3"/>
    </reaction>
</comment>
<accession>A0A9P3HGU1</accession>
<feature type="domain" description="Allantoicase" evidence="5">
    <location>
        <begin position="211"/>
        <end position="349"/>
    </location>
</feature>
<dbReference type="OrthoDB" id="10266039at2759"/>
<dbReference type="GO" id="GO:0006144">
    <property type="term" value="P:purine nucleobase metabolic process"/>
    <property type="evidence" value="ECO:0007669"/>
    <property type="project" value="UniProtKB-KW"/>
</dbReference>
<dbReference type="SUPFAM" id="SSF51182">
    <property type="entry name" value="RmlC-like cupins"/>
    <property type="match status" value="1"/>
</dbReference>
<dbReference type="InterPro" id="IPR011051">
    <property type="entry name" value="RmlC_Cupin_sf"/>
</dbReference>
<dbReference type="AlphaFoldDB" id="A0A9P3HGU1"/>
<dbReference type="InterPro" id="IPR015908">
    <property type="entry name" value="Allantoicase_dom"/>
</dbReference>
<gene>
    <name evidence="6" type="ORF">EMPS_08721</name>
</gene>
<keyword evidence="2" id="KW-0659">Purine metabolism</keyword>
<name>A0A9P3HGU1_9FUNG</name>
<evidence type="ECO:0000313" key="6">
    <source>
        <dbReference type="EMBL" id="GJJ76362.1"/>
    </source>
</evidence>
<dbReference type="Gene3D" id="2.60.120.480">
    <property type="entry name" value="Ureidoglycolate hydrolase"/>
    <property type="match status" value="1"/>
</dbReference>